<dbReference type="PANTHER" id="PTHR43115:SF4">
    <property type="entry name" value="DEHYDROGENASE_REDUCTASE SDR FAMILY MEMBER 11"/>
    <property type="match status" value="1"/>
</dbReference>
<dbReference type="InterPro" id="IPR002347">
    <property type="entry name" value="SDR_fam"/>
</dbReference>
<evidence type="ECO:0000313" key="6">
    <source>
        <dbReference type="Proteomes" id="UP001461498"/>
    </source>
</evidence>
<dbReference type="PANTHER" id="PTHR43115">
    <property type="entry name" value="DEHYDROGENASE/REDUCTASE SDR FAMILY MEMBER 11"/>
    <property type="match status" value="1"/>
</dbReference>
<protein>
    <submittedName>
        <fullName evidence="5">Uncharacterized protein</fullName>
    </submittedName>
</protein>
<dbReference type="EMBL" id="JAPXFL010000004">
    <property type="protein sequence ID" value="KAK9507198.1"/>
    <property type="molecule type" value="Genomic_DNA"/>
</dbReference>
<dbReference type="SUPFAM" id="SSF51735">
    <property type="entry name" value="NAD(P)-binding Rossmann-fold domains"/>
    <property type="match status" value="1"/>
</dbReference>
<keyword evidence="4" id="KW-0175">Coiled coil</keyword>
<dbReference type="Pfam" id="PF00106">
    <property type="entry name" value="adh_short"/>
    <property type="match status" value="1"/>
</dbReference>
<evidence type="ECO:0000256" key="2">
    <source>
        <dbReference type="ARBA" id="ARBA00023002"/>
    </source>
</evidence>
<keyword evidence="2" id="KW-0560">Oxidoreductase</keyword>
<organism evidence="5 6">
    <name type="scientific">Rhynocoris fuscipes</name>
    <dbReference type="NCBI Taxonomy" id="488301"/>
    <lineage>
        <taxon>Eukaryota</taxon>
        <taxon>Metazoa</taxon>
        <taxon>Ecdysozoa</taxon>
        <taxon>Arthropoda</taxon>
        <taxon>Hexapoda</taxon>
        <taxon>Insecta</taxon>
        <taxon>Pterygota</taxon>
        <taxon>Neoptera</taxon>
        <taxon>Paraneoptera</taxon>
        <taxon>Hemiptera</taxon>
        <taxon>Heteroptera</taxon>
        <taxon>Panheteroptera</taxon>
        <taxon>Cimicomorpha</taxon>
        <taxon>Reduviidae</taxon>
        <taxon>Harpactorinae</taxon>
        <taxon>Harpactorini</taxon>
        <taxon>Rhynocoris</taxon>
    </lineage>
</organism>
<comment type="caution">
    <text evidence="5">The sequence shown here is derived from an EMBL/GenBank/DDBJ whole genome shotgun (WGS) entry which is preliminary data.</text>
</comment>
<reference evidence="5 6" key="1">
    <citation type="submission" date="2022-12" db="EMBL/GenBank/DDBJ databases">
        <title>Chromosome-level genome assembly of true bugs.</title>
        <authorList>
            <person name="Ma L."/>
            <person name="Li H."/>
        </authorList>
    </citation>
    <scope>NUCLEOTIDE SEQUENCE [LARGE SCALE GENOMIC DNA]</scope>
    <source>
        <strain evidence="5">Lab_2022b</strain>
    </source>
</reference>
<dbReference type="FunFam" id="3.40.50.720:FF:000047">
    <property type="entry name" value="NADP-dependent L-serine/L-allo-threonine dehydrogenase"/>
    <property type="match status" value="1"/>
</dbReference>
<dbReference type="GO" id="GO:0016616">
    <property type="term" value="F:oxidoreductase activity, acting on the CH-OH group of donors, NAD or NADP as acceptor"/>
    <property type="evidence" value="ECO:0007669"/>
    <property type="project" value="UniProtKB-ARBA"/>
</dbReference>
<evidence type="ECO:0000313" key="5">
    <source>
        <dbReference type="EMBL" id="KAK9507198.1"/>
    </source>
</evidence>
<keyword evidence="6" id="KW-1185">Reference proteome</keyword>
<name>A0AAW1DDH1_9HEMI</name>
<gene>
    <name evidence="5" type="ORF">O3M35_007106</name>
</gene>
<comment type="similarity">
    <text evidence="1 3">Belongs to the short-chain dehydrogenases/reductases (SDR) family.</text>
</comment>
<dbReference type="InterPro" id="IPR036291">
    <property type="entry name" value="NAD(P)-bd_dom_sf"/>
</dbReference>
<sequence length="251" mass="27539">MERWAGRVAVVTGASSGIGEHLAKELTKHGMKVAALARRIEKLQKLEQECQSLKGLLKVYKCDVSVEEEIASIVKQVVADLGPISVLINNAGVMFPVMLTDTKASGRQMFETNVIGTVCMTQHTVEVMRKHNINDGHIININSIAGHGTFPAPGMSNYCASKNALTVVTESLKNELSMMKLNIRVTSISPGFVKTEMSDKYAEGRDKDFPKLYPEDITECIVFILALKSHINISEMTIQPTTESIMSLVSK</sequence>
<dbReference type="AlphaFoldDB" id="A0AAW1DDH1"/>
<dbReference type="Proteomes" id="UP001461498">
    <property type="component" value="Unassembled WGS sequence"/>
</dbReference>
<accession>A0AAW1DDH1</accession>
<feature type="coiled-coil region" evidence="4">
    <location>
        <begin position="36"/>
        <end position="63"/>
    </location>
</feature>
<evidence type="ECO:0000256" key="4">
    <source>
        <dbReference type="SAM" id="Coils"/>
    </source>
</evidence>
<dbReference type="Gene3D" id="3.40.50.720">
    <property type="entry name" value="NAD(P)-binding Rossmann-like Domain"/>
    <property type="match status" value="1"/>
</dbReference>
<dbReference type="PRINTS" id="PR00081">
    <property type="entry name" value="GDHRDH"/>
</dbReference>
<dbReference type="PRINTS" id="PR00080">
    <property type="entry name" value="SDRFAMILY"/>
</dbReference>
<evidence type="ECO:0000256" key="3">
    <source>
        <dbReference type="RuleBase" id="RU000363"/>
    </source>
</evidence>
<evidence type="ECO:0000256" key="1">
    <source>
        <dbReference type="ARBA" id="ARBA00006484"/>
    </source>
</evidence>
<proteinExistence type="inferred from homology"/>